<comment type="caution">
    <text evidence="1">The sequence shown here is derived from an EMBL/GenBank/DDBJ whole genome shotgun (WGS) entry which is preliminary data.</text>
</comment>
<accession>A0ACC2PAV6</accession>
<name>A0ACC2PAV6_9HYME</name>
<dbReference type="Proteomes" id="UP001239111">
    <property type="component" value="Chromosome 2"/>
</dbReference>
<gene>
    <name evidence="1" type="ORF">QAD02_016360</name>
</gene>
<keyword evidence="2" id="KW-1185">Reference proteome</keyword>
<evidence type="ECO:0000313" key="1">
    <source>
        <dbReference type="EMBL" id="KAJ8680573.1"/>
    </source>
</evidence>
<sequence length="160" mass="18577">MHNYINDKEFHRPGGWADEHADDYARNAPPGVPSKRSRQYANRGRSKSKNNDTTKPKSDAPFQSKETTTPKAEVMYNCTQGARKLHGVRCHNLDFSNFSLLCRAVWSRLSTINTRLPRELPYVAFLHSMNIVLQLWIIDTMRTINHEKLRLNDYLDVTFL</sequence>
<reference evidence="1" key="1">
    <citation type="submission" date="2023-04" db="EMBL/GenBank/DDBJ databases">
        <title>A chromosome-level genome assembly of the parasitoid wasp Eretmocerus hayati.</title>
        <authorList>
            <person name="Zhong Y."/>
            <person name="Liu S."/>
            <person name="Liu Y."/>
        </authorList>
    </citation>
    <scope>NUCLEOTIDE SEQUENCE</scope>
    <source>
        <strain evidence="1">ZJU_SS_LIU_2023</strain>
    </source>
</reference>
<proteinExistence type="predicted"/>
<dbReference type="EMBL" id="CM056742">
    <property type="protein sequence ID" value="KAJ8680573.1"/>
    <property type="molecule type" value="Genomic_DNA"/>
</dbReference>
<organism evidence="1 2">
    <name type="scientific">Eretmocerus hayati</name>
    <dbReference type="NCBI Taxonomy" id="131215"/>
    <lineage>
        <taxon>Eukaryota</taxon>
        <taxon>Metazoa</taxon>
        <taxon>Ecdysozoa</taxon>
        <taxon>Arthropoda</taxon>
        <taxon>Hexapoda</taxon>
        <taxon>Insecta</taxon>
        <taxon>Pterygota</taxon>
        <taxon>Neoptera</taxon>
        <taxon>Endopterygota</taxon>
        <taxon>Hymenoptera</taxon>
        <taxon>Apocrita</taxon>
        <taxon>Proctotrupomorpha</taxon>
        <taxon>Chalcidoidea</taxon>
        <taxon>Aphelinidae</taxon>
        <taxon>Aphelininae</taxon>
        <taxon>Eretmocerus</taxon>
    </lineage>
</organism>
<evidence type="ECO:0000313" key="2">
    <source>
        <dbReference type="Proteomes" id="UP001239111"/>
    </source>
</evidence>
<protein>
    <submittedName>
        <fullName evidence="1">Uncharacterized protein</fullName>
    </submittedName>
</protein>